<dbReference type="EMBL" id="JBFTWV010000035">
    <property type="protein sequence ID" value="KAL2795456.1"/>
    <property type="molecule type" value="Genomic_DNA"/>
</dbReference>
<feature type="transmembrane region" description="Helical" evidence="6">
    <location>
        <begin position="97"/>
        <end position="123"/>
    </location>
</feature>
<name>A0ABR4G900_9EURO</name>
<evidence type="ECO:0000256" key="5">
    <source>
        <dbReference type="ARBA" id="ARBA00038359"/>
    </source>
</evidence>
<evidence type="ECO:0000256" key="3">
    <source>
        <dbReference type="ARBA" id="ARBA00022989"/>
    </source>
</evidence>
<feature type="transmembrane region" description="Helical" evidence="6">
    <location>
        <begin position="135"/>
        <end position="154"/>
    </location>
</feature>
<proteinExistence type="inferred from homology"/>
<dbReference type="InterPro" id="IPR049326">
    <property type="entry name" value="Rhodopsin_dom_fungi"/>
</dbReference>
<evidence type="ECO:0000256" key="6">
    <source>
        <dbReference type="SAM" id="Phobius"/>
    </source>
</evidence>
<evidence type="ECO:0000256" key="4">
    <source>
        <dbReference type="ARBA" id="ARBA00023136"/>
    </source>
</evidence>
<organism evidence="8 9">
    <name type="scientific">Aspergillus keveii</name>
    <dbReference type="NCBI Taxonomy" id="714993"/>
    <lineage>
        <taxon>Eukaryota</taxon>
        <taxon>Fungi</taxon>
        <taxon>Dikarya</taxon>
        <taxon>Ascomycota</taxon>
        <taxon>Pezizomycotina</taxon>
        <taxon>Eurotiomycetes</taxon>
        <taxon>Eurotiomycetidae</taxon>
        <taxon>Eurotiales</taxon>
        <taxon>Aspergillaceae</taxon>
        <taxon>Aspergillus</taxon>
        <taxon>Aspergillus subgen. Nidulantes</taxon>
    </lineage>
</organism>
<feature type="transmembrane region" description="Helical" evidence="6">
    <location>
        <begin position="49"/>
        <end position="71"/>
    </location>
</feature>
<evidence type="ECO:0000313" key="8">
    <source>
        <dbReference type="EMBL" id="KAL2795456.1"/>
    </source>
</evidence>
<reference evidence="8 9" key="1">
    <citation type="submission" date="2024-07" db="EMBL/GenBank/DDBJ databases">
        <title>Section-level genome sequencing and comparative genomics of Aspergillus sections Usti and Cavernicolus.</title>
        <authorList>
            <consortium name="Lawrence Berkeley National Laboratory"/>
            <person name="Nybo J.L."/>
            <person name="Vesth T.C."/>
            <person name="Theobald S."/>
            <person name="Frisvad J.C."/>
            <person name="Larsen T.O."/>
            <person name="Kjaerboelling I."/>
            <person name="Rothschild-Mancinelli K."/>
            <person name="Lyhne E.K."/>
            <person name="Kogle M.E."/>
            <person name="Barry K."/>
            <person name="Clum A."/>
            <person name="Na H."/>
            <person name="Ledsgaard L."/>
            <person name="Lin J."/>
            <person name="Lipzen A."/>
            <person name="Kuo A."/>
            <person name="Riley R."/>
            <person name="Mondo S."/>
            <person name="Labutti K."/>
            <person name="Haridas S."/>
            <person name="Pangalinan J."/>
            <person name="Salamov A.A."/>
            <person name="Simmons B.A."/>
            <person name="Magnuson J.K."/>
            <person name="Chen J."/>
            <person name="Drula E."/>
            <person name="Henrissat B."/>
            <person name="Wiebenga A."/>
            <person name="Lubbers R.J."/>
            <person name="Gomes A.C."/>
            <person name="Makela M.R."/>
            <person name="Stajich J."/>
            <person name="Grigoriev I.V."/>
            <person name="Mortensen U.H."/>
            <person name="De Vries R.P."/>
            <person name="Baker S.E."/>
            <person name="Andersen M.R."/>
        </authorList>
    </citation>
    <scope>NUCLEOTIDE SEQUENCE [LARGE SCALE GENOMIC DNA]</scope>
    <source>
        <strain evidence="8 9">CBS 209.92</strain>
    </source>
</reference>
<comment type="similarity">
    <text evidence="5">Belongs to the SAT4 family.</text>
</comment>
<feature type="domain" description="Rhodopsin" evidence="7">
    <location>
        <begin position="9"/>
        <end position="155"/>
    </location>
</feature>
<keyword evidence="9" id="KW-1185">Reference proteome</keyword>
<keyword evidence="4 6" id="KW-0472">Membrane</keyword>
<dbReference type="PANTHER" id="PTHR33048:SF155">
    <property type="entry name" value="INTEGRAL MEMBRANE PROTEIN"/>
    <property type="match status" value="1"/>
</dbReference>
<evidence type="ECO:0000259" key="7">
    <source>
        <dbReference type="Pfam" id="PF20684"/>
    </source>
</evidence>
<dbReference type="Pfam" id="PF20684">
    <property type="entry name" value="Fung_rhodopsin"/>
    <property type="match status" value="1"/>
</dbReference>
<comment type="subcellular location">
    <subcellularLocation>
        <location evidence="1">Membrane</location>
        <topology evidence="1">Multi-pass membrane protein</topology>
    </subcellularLocation>
</comment>
<dbReference type="InterPro" id="IPR052337">
    <property type="entry name" value="SAT4-like"/>
</dbReference>
<accession>A0ABR4G900</accession>
<protein>
    <recommendedName>
        <fullName evidence="7">Rhodopsin domain-containing protein</fullName>
    </recommendedName>
</protein>
<comment type="caution">
    <text evidence="8">The sequence shown here is derived from an EMBL/GenBank/DDBJ whole genome shotgun (WGS) entry which is preliminary data.</text>
</comment>
<keyword evidence="3 6" id="KW-1133">Transmembrane helix</keyword>
<gene>
    <name evidence="8" type="ORF">BJX66DRAFT_337015</name>
</gene>
<keyword evidence="2 6" id="KW-0812">Transmembrane</keyword>
<sequence length="173" mass="19238">MARLPQTLPSAAFWVVFVDSWAYLSIGIPKLGIALMVCRIFRPRRSARLFVMTATIILNILASIGLILSYVQCSPAAGQFDRWKYPETRCWDSRIHLIYACVVSSFSGLTDVGFSIWPAIVIWKLKMSARRRLGAMALMSVGIASSVFAALKLYNNTTLISITEPLPSIGKYT</sequence>
<feature type="transmembrane region" description="Helical" evidence="6">
    <location>
        <begin position="12"/>
        <end position="37"/>
    </location>
</feature>
<evidence type="ECO:0000256" key="1">
    <source>
        <dbReference type="ARBA" id="ARBA00004141"/>
    </source>
</evidence>
<dbReference type="PANTHER" id="PTHR33048">
    <property type="entry name" value="PTH11-LIKE INTEGRAL MEMBRANE PROTEIN (AFU_ORTHOLOGUE AFUA_5G11245)"/>
    <property type="match status" value="1"/>
</dbReference>
<evidence type="ECO:0000256" key="2">
    <source>
        <dbReference type="ARBA" id="ARBA00022692"/>
    </source>
</evidence>
<evidence type="ECO:0000313" key="9">
    <source>
        <dbReference type="Proteomes" id="UP001610563"/>
    </source>
</evidence>
<dbReference type="Proteomes" id="UP001610563">
    <property type="component" value="Unassembled WGS sequence"/>
</dbReference>